<dbReference type="PANTHER" id="PTHR21569:SF1">
    <property type="entry name" value="SMALL RIBOSOMAL SUBUNIT PROTEIN US9M"/>
    <property type="match status" value="1"/>
</dbReference>
<dbReference type="EMBL" id="JAEUBF010000974">
    <property type="protein sequence ID" value="KAH3673552.1"/>
    <property type="molecule type" value="Genomic_DNA"/>
</dbReference>
<dbReference type="Pfam" id="PF00380">
    <property type="entry name" value="Ribosomal_S9"/>
    <property type="match status" value="1"/>
</dbReference>
<evidence type="ECO:0000256" key="1">
    <source>
        <dbReference type="ARBA" id="ARBA00005251"/>
    </source>
</evidence>
<evidence type="ECO:0000256" key="6">
    <source>
        <dbReference type="RuleBase" id="RU003815"/>
    </source>
</evidence>
<organism evidence="8 9">
    <name type="scientific">Wickerhamomyces mucosus</name>
    <dbReference type="NCBI Taxonomy" id="1378264"/>
    <lineage>
        <taxon>Eukaryota</taxon>
        <taxon>Fungi</taxon>
        <taxon>Dikarya</taxon>
        <taxon>Ascomycota</taxon>
        <taxon>Saccharomycotina</taxon>
        <taxon>Saccharomycetes</taxon>
        <taxon>Phaffomycetales</taxon>
        <taxon>Wickerhamomycetaceae</taxon>
        <taxon>Wickerhamomyces</taxon>
    </lineage>
</organism>
<evidence type="ECO:0000256" key="4">
    <source>
        <dbReference type="ARBA" id="ARBA00039318"/>
    </source>
</evidence>
<reference evidence="8" key="2">
    <citation type="submission" date="2021-01" db="EMBL/GenBank/DDBJ databases">
        <authorList>
            <person name="Schikora-Tamarit M.A."/>
        </authorList>
    </citation>
    <scope>NUCLEOTIDE SEQUENCE</scope>
    <source>
        <strain evidence="8">CBS6341</strain>
    </source>
</reference>
<name>A0A9P8PKK2_9ASCO</name>
<evidence type="ECO:0000256" key="3">
    <source>
        <dbReference type="ARBA" id="ARBA00023274"/>
    </source>
</evidence>
<dbReference type="Gene3D" id="3.30.230.10">
    <property type="match status" value="1"/>
</dbReference>
<dbReference type="InterPro" id="IPR023035">
    <property type="entry name" value="Ribosomal_uS9_bac/plastid"/>
</dbReference>
<accession>A0A9P8PKK2</accession>
<dbReference type="PROSITE" id="PS00360">
    <property type="entry name" value="RIBOSOMAL_S9"/>
    <property type="match status" value="1"/>
</dbReference>
<evidence type="ECO:0000313" key="8">
    <source>
        <dbReference type="EMBL" id="KAH3673552.1"/>
    </source>
</evidence>
<gene>
    <name evidence="8" type="ORF">WICMUC_003659</name>
</gene>
<dbReference type="InterPro" id="IPR020568">
    <property type="entry name" value="Ribosomal_Su5_D2-typ_SF"/>
</dbReference>
<reference evidence="8" key="1">
    <citation type="journal article" date="2021" name="Open Biol.">
        <title>Shared evolutionary footprints suggest mitochondrial oxidative damage underlies multiple complex I losses in fungi.</title>
        <authorList>
            <person name="Schikora-Tamarit M.A."/>
            <person name="Marcet-Houben M."/>
            <person name="Nosek J."/>
            <person name="Gabaldon T."/>
        </authorList>
    </citation>
    <scope>NUCLEOTIDE SEQUENCE</scope>
    <source>
        <strain evidence="8">CBS6341</strain>
    </source>
</reference>
<evidence type="ECO:0000256" key="7">
    <source>
        <dbReference type="SAM" id="MobiDB-lite"/>
    </source>
</evidence>
<dbReference type="PANTHER" id="PTHR21569">
    <property type="entry name" value="RIBOSOMAL PROTEIN S9"/>
    <property type="match status" value="1"/>
</dbReference>
<feature type="compositionally biased region" description="Basic residues" evidence="7">
    <location>
        <begin position="270"/>
        <end position="289"/>
    </location>
</feature>
<sequence length="289" mass="32667">MIRNLDLTKSLRLLSPFRNIRYQSSIIQNTTQIARKPQQKFKDIIPELELKRIVPTHSTYYTPNADHENNLNELKALLNRYISLPTIANAEGKWLSLQQYEPIGGGERLKPSQHKQIVTLLNRLNAIDHQLMPAEVQTVLTKYSRSSTINDSSKSLKQLDKFGRSRTVGGRKSSHAVVYLVKGTGEFLVNGKPLNQVFPELKHRDEILYPFKVIEGEGDYNLFAIVQGGGPTGQAGAIANAIGKGLIIHNPLLKSRLYKAGCMTRDHRRVERKKPGKVKARKSPTWVKR</sequence>
<comment type="similarity">
    <text evidence="1 6">Belongs to the universal ribosomal protein uS9 family.</text>
</comment>
<dbReference type="AlphaFoldDB" id="A0A9P8PKK2"/>
<keyword evidence="9" id="KW-1185">Reference proteome</keyword>
<dbReference type="GO" id="GO:0003723">
    <property type="term" value="F:RNA binding"/>
    <property type="evidence" value="ECO:0007669"/>
    <property type="project" value="TreeGrafter"/>
</dbReference>
<dbReference type="GO" id="GO:0003735">
    <property type="term" value="F:structural constituent of ribosome"/>
    <property type="evidence" value="ECO:0007669"/>
    <property type="project" value="InterPro"/>
</dbReference>
<feature type="region of interest" description="Disordered" evidence="7">
    <location>
        <begin position="266"/>
        <end position="289"/>
    </location>
</feature>
<proteinExistence type="inferred from homology"/>
<evidence type="ECO:0000256" key="2">
    <source>
        <dbReference type="ARBA" id="ARBA00022980"/>
    </source>
</evidence>
<keyword evidence="3 6" id="KW-0687">Ribonucleoprotein</keyword>
<keyword evidence="2 6" id="KW-0689">Ribosomal protein</keyword>
<evidence type="ECO:0000256" key="5">
    <source>
        <dbReference type="ARBA" id="ARBA00042623"/>
    </source>
</evidence>
<evidence type="ECO:0000313" key="9">
    <source>
        <dbReference type="Proteomes" id="UP000769528"/>
    </source>
</evidence>
<comment type="caution">
    <text evidence="8">The sequence shown here is derived from an EMBL/GenBank/DDBJ whole genome shotgun (WGS) entry which is preliminary data.</text>
</comment>
<protein>
    <recommendedName>
        <fullName evidence="4">Small ribosomal subunit protein uS9m</fullName>
    </recommendedName>
    <alternativeName>
        <fullName evidence="5">37S ribosomal protein S9, mitochondrial</fullName>
    </alternativeName>
</protein>
<dbReference type="GO" id="GO:0006412">
    <property type="term" value="P:translation"/>
    <property type="evidence" value="ECO:0007669"/>
    <property type="project" value="InterPro"/>
</dbReference>
<dbReference type="FunFam" id="3.30.230.10:FF:000001">
    <property type="entry name" value="30S ribosomal protein S9"/>
    <property type="match status" value="1"/>
</dbReference>
<dbReference type="OrthoDB" id="10254627at2759"/>
<dbReference type="InterPro" id="IPR020574">
    <property type="entry name" value="Ribosomal_uS9_CS"/>
</dbReference>
<dbReference type="NCBIfam" id="NF001099">
    <property type="entry name" value="PRK00132.1"/>
    <property type="match status" value="1"/>
</dbReference>
<dbReference type="SUPFAM" id="SSF54211">
    <property type="entry name" value="Ribosomal protein S5 domain 2-like"/>
    <property type="match status" value="1"/>
</dbReference>
<dbReference type="GO" id="GO:0005763">
    <property type="term" value="C:mitochondrial small ribosomal subunit"/>
    <property type="evidence" value="ECO:0007669"/>
    <property type="project" value="TreeGrafter"/>
</dbReference>
<dbReference type="InterPro" id="IPR000754">
    <property type="entry name" value="Ribosomal_uS9"/>
</dbReference>
<dbReference type="Proteomes" id="UP000769528">
    <property type="component" value="Unassembled WGS sequence"/>
</dbReference>
<dbReference type="InterPro" id="IPR014721">
    <property type="entry name" value="Ribsml_uS5_D2-typ_fold_subgr"/>
</dbReference>